<dbReference type="EMBL" id="CP024424">
    <property type="protein sequence ID" value="ATQ58033.1"/>
    <property type="molecule type" value="Genomic_DNA"/>
</dbReference>
<sequence length="69" mass="8062">MTLDHDNRWLMRFCCGLIWFVMSLALVLEIALLIGWLVGHVGLAFRIGVVVHLIGWLWLLRCDRRSRAE</sequence>
<evidence type="ECO:0000256" key="1">
    <source>
        <dbReference type="SAM" id="Phobius"/>
    </source>
</evidence>
<dbReference type="Proteomes" id="UP000229314">
    <property type="component" value="Plasmid pTT13-2"/>
</dbReference>
<evidence type="ECO:0000313" key="2">
    <source>
        <dbReference type="EMBL" id="ATQ58033.1"/>
    </source>
</evidence>
<evidence type="ECO:0000313" key="3">
    <source>
        <dbReference type="Proteomes" id="UP000229314"/>
    </source>
</evidence>
<keyword evidence="1" id="KW-0472">Membrane</keyword>
<geneLocation type="plasmid" evidence="3">
    <name>ptt13-2</name>
</geneLocation>
<feature type="transmembrane region" description="Helical" evidence="1">
    <location>
        <begin position="43"/>
        <end position="60"/>
    </location>
</feature>
<keyword evidence="1" id="KW-0812">Transmembrane</keyword>
<reference evidence="2 3" key="1">
    <citation type="submission" date="2017-10" db="EMBL/GenBank/DDBJ databases">
        <title>Complete genome sequence of Paracoccus yeei TT13 isolated from human skin.</title>
        <authorList>
            <person name="Lee K."/>
            <person name="Lim J.Y."/>
            <person name="Hwang I."/>
        </authorList>
    </citation>
    <scope>NUCLEOTIDE SEQUENCE [LARGE SCALE GENOMIC DNA]</scope>
    <source>
        <strain evidence="2 3">TT13</strain>
        <plasmid evidence="3">Plasmid ptt13-2</plasmid>
    </source>
</reference>
<proteinExistence type="predicted"/>
<keyword evidence="1" id="KW-1133">Transmembrane helix</keyword>
<dbReference type="RefSeq" id="WP_099650412.1">
    <property type="nucleotide sequence ID" value="NZ_CAJGAB010000005.1"/>
</dbReference>
<feature type="transmembrane region" description="Helical" evidence="1">
    <location>
        <begin position="12"/>
        <end position="37"/>
    </location>
</feature>
<dbReference type="GeneID" id="78899826"/>
<keyword evidence="2" id="KW-0614">Plasmid</keyword>
<dbReference type="AlphaFoldDB" id="A0A2D2C6A5"/>
<protein>
    <submittedName>
        <fullName evidence="2">Uncharacterized protein</fullName>
    </submittedName>
</protein>
<accession>A0A2D2C6A5</accession>
<name>A0A2D2C6A5_9RHOB</name>
<gene>
    <name evidence="2" type="ORF">PYTT13_19440</name>
</gene>
<organism evidence="2 3">
    <name type="scientific">Paracoccus yeei</name>
    <dbReference type="NCBI Taxonomy" id="147645"/>
    <lineage>
        <taxon>Bacteria</taxon>
        <taxon>Pseudomonadati</taxon>
        <taxon>Pseudomonadota</taxon>
        <taxon>Alphaproteobacteria</taxon>
        <taxon>Rhodobacterales</taxon>
        <taxon>Paracoccaceae</taxon>
        <taxon>Paracoccus</taxon>
    </lineage>
</organism>